<dbReference type="PROSITE" id="PS50048">
    <property type="entry name" value="ZN2_CY6_FUNGAL_2"/>
    <property type="match status" value="1"/>
</dbReference>
<dbReference type="InterPro" id="IPR007219">
    <property type="entry name" value="XnlR_reg_dom"/>
</dbReference>
<dbReference type="GO" id="GO:0006351">
    <property type="term" value="P:DNA-templated transcription"/>
    <property type="evidence" value="ECO:0007669"/>
    <property type="project" value="InterPro"/>
</dbReference>
<dbReference type="EMBL" id="LT598461">
    <property type="protein sequence ID" value="SCU97224.1"/>
    <property type="molecule type" value="Genomic_DNA"/>
</dbReference>
<reference evidence="11 12" key="1">
    <citation type="submission" date="2016-03" db="EMBL/GenBank/DDBJ databases">
        <authorList>
            <person name="Devillers H."/>
        </authorList>
    </citation>
    <scope>NUCLEOTIDE SEQUENCE [LARGE SCALE GENOMIC DNA]</scope>
    <source>
        <strain evidence="11">CBS 10888</strain>
    </source>
</reference>
<name>A0A1G4K124_9SACH</name>
<feature type="compositionally biased region" description="Basic and acidic residues" evidence="9">
    <location>
        <begin position="1188"/>
        <end position="1202"/>
    </location>
</feature>
<keyword evidence="2" id="KW-0479">Metal-binding</keyword>
<keyword evidence="5" id="KW-0238">DNA-binding</keyword>
<feature type="compositionally biased region" description="Polar residues" evidence="9">
    <location>
        <begin position="1044"/>
        <end position="1061"/>
    </location>
</feature>
<keyword evidence="12" id="KW-1185">Reference proteome</keyword>
<dbReference type="GO" id="GO:0001228">
    <property type="term" value="F:DNA-binding transcription activator activity, RNA polymerase II-specific"/>
    <property type="evidence" value="ECO:0007669"/>
    <property type="project" value="EnsemblFungi"/>
</dbReference>
<dbReference type="Pfam" id="PF00172">
    <property type="entry name" value="Zn_clus"/>
    <property type="match status" value="1"/>
</dbReference>
<evidence type="ECO:0000313" key="12">
    <source>
        <dbReference type="Proteomes" id="UP000190274"/>
    </source>
</evidence>
<sequence>MGDSEKDPFAPRIIRTMNTQSSNGSNPPSSQPSSMSHSPANLQPRQGSTTSMIHNVPSLSPTNSSATPSTNYRVAQACDRCRAKKTRCDGKRPQCSQCAAVGFECKVSDKLSRRAFPRGYTETLEERVRELEAENRRLVALCDLKDEQLQLVSRYSSKSRPNTISSSEDDQMLQQLTSSNGGSLRVSSTNLYLLNKTSSTDKEIEGSHLCQGTGCSHASHPHLHFKPVSTALSDPQTISFEQNEAPGLPAAKALSSMTDHEYSTQLACLVALSIPRSTEEILFIPQLLARLGNVHGLTSKQCIYSASLLAALKEPSQVVVPYTDALRQLKDKSLWEIDDPMEFFVSSCKLNLSSNNDNESLSVPEIENLISLYFGECHVLIPILNENEFYEYYDKFKTSLTSKDFFGEVNSSFAHRGKSISYKIFACILMVVCQFGLMIKVKREQLAASHKLVRIMNYYNNAIPSLKSNPYFTIKTTSIETLQLMSLLLFYYLNSGDVSSVYDARGKIISMSQQLRLHRCPSAVLGNEGSTMSKNEQGDRRLLFWGIYYLDVFSALQLGVPRLLKDQEIECALPVSEESNVGVSLADQVIKLEGQASEFSLSLLRFSKILGNILDFIFKRGMTASATQQIALIHENALDDWRRSLPRNLRFQLDVNGAVSAEDLSPSNQWSQEYRKGDKKTLMVLYFMVKCLIHLPVLATRSLTAGSGADVDSEASLVSEDPNSSSDRSSSYVLLQQAINTFLTVQSSLKNRYLPLPINMPRIKAQSVLLSAKGTLDYTKGGTLFQDNKTRLFDVIKELELTKRLEIPGSLSWHSLMLLDMAVTVILQPVQTKTEKLDKLLEKRLGYYNKLMGGSSATMGTKRKQEDSNTGGSMKLTPVSSECESPAEKRVKIEAVSNLRGNSNHADNSDQLYPGFHNQNLNSAQSALAEAFHFDPVLNSNPFSNTDLSAFFTTDGGLSNVSGGASILNLAGMENFSEDAGHNTGSGPVMGSSSANQIQTPFNDGLFRVPSNGDFLKDYYRIPGASSSQLNLMFMGGHTGGRPGTNSGNNSGHRNSATLSGRASAVPPPPTDANTKPTTVMGRGSGFAVDASLGLAPLLGWSPNSAQNSGNRNPHDQPYGMSSNNQALARNGQTSAPLSMPPVSQPHQSHDNTQGTPDDSAITMPSRPHRGPRRRWDSTYQSSQQPKPEQESVKSNSDDNLHDLFQWQNSGY</sequence>
<feature type="compositionally biased region" description="Polar residues" evidence="9">
    <location>
        <begin position="1102"/>
        <end position="1112"/>
    </location>
</feature>
<evidence type="ECO:0000256" key="6">
    <source>
        <dbReference type="ARBA" id="ARBA00023163"/>
    </source>
</evidence>
<dbReference type="SMART" id="SM00066">
    <property type="entry name" value="GAL4"/>
    <property type="match status" value="1"/>
</dbReference>
<dbReference type="FunFam" id="4.10.240.10:FF:000007">
    <property type="entry name" value="C6 transcription factor FacB"/>
    <property type="match status" value="1"/>
</dbReference>
<dbReference type="CDD" id="cd00067">
    <property type="entry name" value="GAL4"/>
    <property type="match status" value="1"/>
</dbReference>
<feature type="region of interest" description="Disordered" evidence="9">
    <location>
        <begin position="1"/>
        <end position="69"/>
    </location>
</feature>
<evidence type="ECO:0000259" key="10">
    <source>
        <dbReference type="PROSITE" id="PS50048"/>
    </source>
</evidence>
<feature type="region of interest" description="Disordered" evidence="9">
    <location>
        <begin position="857"/>
        <end position="884"/>
    </location>
</feature>
<evidence type="ECO:0000256" key="9">
    <source>
        <dbReference type="SAM" id="MobiDB-lite"/>
    </source>
</evidence>
<keyword evidence="6" id="KW-0804">Transcription</keyword>
<dbReference type="GO" id="GO:2000876">
    <property type="term" value="P:positive regulation of glyoxylate cycle"/>
    <property type="evidence" value="ECO:0007669"/>
    <property type="project" value="EnsemblFungi"/>
</dbReference>
<dbReference type="GO" id="GO:0005634">
    <property type="term" value="C:nucleus"/>
    <property type="evidence" value="ECO:0007669"/>
    <property type="project" value="UniProtKB-SubCell"/>
</dbReference>
<evidence type="ECO:0000256" key="8">
    <source>
        <dbReference type="SAM" id="Coils"/>
    </source>
</evidence>
<dbReference type="GO" id="GO:0008270">
    <property type="term" value="F:zinc ion binding"/>
    <property type="evidence" value="ECO:0007669"/>
    <property type="project" value="InterPro"/>
</dbReference>
<keyword evidence="4" id="KW-0805">Transcription regulation</keyword>
<proteinExistence type="predicted"/>
<dbReference type="PANTHER" id="PTHR46910:SF12">
    <property type="entry name" value="REGULATORY PROTEIN CAT8"/>
    <property type="match status" value="1"/>
</dbReference>
<dbReference type="PROSITE" id="PS00463">
    <property type="entry name" value="ZN2_CY6_FUNGAL_1"/>
    <property type="match status" value="1"/>
</dbReference>
<dbReference type="GO" id="GO:0045722">
    <property type="term" value="P:positive regulation of gluconeogenesis"/>
    <property type="evidence" value="ECO:0007669"/>
    <property type="project" value="EnsemblFungi"/>
</dbReference>
<dbReference type="SUPFAM" id="SSF57701">
    <property type="entry name" value="Zn2/Cys6 DNA-binding domain"/>
    <property type="match status" value="1"/>
</dbReference>
<feature type="compositionally biased region" description="Low complexity" evidence="9">
    <location>
        <begin position="57"/>
        <end position="69"/>
    </location>
</feature>
<evidence type="ECO:0000256" key="3">
    <source>
        <dbReference type="ARBA" id="ARBA00022833"/>
    </source>
</evidence>
<feature type="compositionally biased region" description="Polar residues" evidence="9">
    <location>
        <begin position="868"/>
        <end position="883"/>
    </location>
</feature>
<dbReference type="OrthoDB" id="1924787at2759"/>
<keyword evidence="8" id="KW-0175">Coiled coil</keyword>
<dbReference type="Proteomes" id="UP000190274">
    <property type="component" value="Chromosome H"/>
</dbReference>
<feature type="coiled-coil region" evidence="8">
    <location>
        <begin position="121"/>
        <end position="148"/>
    </location>
</feature>
<dbReference type="InterPro" id="IPR050987">
    <property type="entry name" value="AtrR-like"/>
</dbReference>
<feature type="compositionally biased region" description="Polar residues" evidence="9">
    <location>
        <begin position="1120"/>
        <end position="1137"/>
    </location>
</feature>
<feature type="region of interest" description="Disordered" evidence="9">
    <location>
        <begin position="1102"/>
        <end position="1212"/>
    </location>
</feature>
<keyword evidence="3" id="KW-0862">Zinc</keyword>
<feature type="compositionally biased region" description="Polar residues" evidence="9">
    <location>
        <begin position="43"/>
        <end position="53"/>
    </location>
</feature>
<evidence type="ECO:0000313" key="11">
    <source>
        <dbReference type="EMBL" id="SCU97224.1"/>
    </source>
</evidence>
<evidence type="ECO:0000256" key="7">
    <source>
        <dbReference type="ARBA" id="ARBA00023242"/>
    </source>
</evidence>
<evidence type="ECO:0000256" key="2">
    <source>
        <dbReference type="ARBA" id="ARBA00022723"/>
    </source>
</evidence>
<dbReference type="CDD" id="cd15485">
    <property type="entry name" value="ZIP_Cat8"/>
    <property type="match status" value="1"/>
</dbReference>
<dbReference type="Pfam" id="PF04082">
    <property type="entry name" value="Fungal_trans"/>
    <property type="match status" value="1"/>
</dbReference>
<evidence type="ECO:0000256" key="4">
    <source>
        <dbReference type="ARBA" id="ARBA00023015"/>
    </source>
</evidence>
<protein>
    <submittedName>
        <fullName evidence="11">LADA_0H05160g1_1</fullName>
    </submittedName>
</protein>
<organism evidence="11 12">
    <name type="scientific">Lachancea dasiensis</name>
    <dbReference type="NCBI Taxonomy" id="1072105"/>
    <lineage>
        <taxon>Eukaryota</taxon>
        <taxon>Fungi</taxon>
        <taxon>Dikarya</taxon>
        <taxon>Ascomycota</taxon>
        <taxon>Saccharomycotina</taxon>
        <taxon>Saccharomycetes</taxon>
        <taxon>Saccharomycetales</taxon>
        <taxon>Saccharomycetaceae</taxon>
        <taxon>Lachancea</taxon>
    </lineage>
</organism>
<feature type="compositionally biased region" description="Polar residues" evidence="9">
    <location>
        <begin position="1145"/>
        <end position="1157"/>
    </location>
</feature>
<dbReference type="PANTHER" id="PTHR46910">
    <property type="entry name" value="TRANSCRIPTION FACTOR PDR1"/>
    <property type="match status" value="1"/>
</dbReference>
<feature type="domain" description="Zn(2)-C6 fungal-type" evidence="10">
    <location>
        <begin position="77"/>
        <end position="107"/>
    </location>
</feature>
<dbReference type="CDD" id="cd12148">
    <property type="entry name" value="fungal_TF_MHR"/>
    <property type="match status" value="1"/>
</dbReference>
<keyword evidence="7" id="KW-0539">Nucleus</keyword>
<accession>A0A1G4K124</accession>
<comment type="subcellular location">
    <subcellularLocation>
        <location evidence="1">Nucleus</location>
    </subcellularLocation>
</comment>
<feature type="region of interest" description="Disordered" evidence="9">
    <location>
        <begin position="1033"/>
        <end position="1085"/>
    </location>
</feature>
<dbReference type="AlphaFoldDB" id="A0A1G4K124"/>
<dbReference type="InterPro" id="IPR036864">
    <property type="entry name" value="Zn2-C6_fun-type_DNA-bd_sf"/>
</dbReference>
<evidence type="ECO:0000256" key="5">
    <source>
        <dbReference type="ARBA" id="ARBA00023125"/>
    </source>
</evidence>
<dbReference type="InterPro" id="IPR001138">
    <property type="entry name" value="Zn2Cys6_DnaBD"/>
</dbReference>
<dbReference type="GO" id="GO:0000978">
    <property type="term" value="F:RNA polymerase II cis-regulatory region sequence-specific DNA binding"/>
    <property type="evidence" value="ECO:0007669"/>
    <property type="project" value="EnsemblFungi"/>
</dbReference>
<feature type="compositionally biased region" description="Low complexity" evidence="9">
    <location>
        <begin position="21"/>
        <end position="41"/>
    </location>
</feature>
<evidence type="ECO:0000256" key="1">
    <source>
        <dbReference type="ARBA" id="ARBA00004123"/>
    </source>
</evidence>
<dbReference type="SMART" id="SM00906">
    <property type="entry name" value="Fungal_trans"/>
    <property type="match status" value="1"/>
</dbReference>
<dbReference type="Gene3D" id="4.10.240.10">
    <property type="entry name" value="Zn(2)-C6 fungal-type DNA-binding domain"/>
    <property type="match status" value="1"/>
</dbReference>
<gene>
    <name evidence="11" type="ORF">LADA_0H05160G</name>
</gene>